<dbReference type="OrthoDB" id="312076at2759"/>
<evidence type="ECO:0000313" key="1">
    <source>
        <dbReference type="EMBL" id="CAK81113.1"/>
    </source>
</evidence>
<dbReference type="GeneID" id="5034295"/>
<dbReference type="InParanoid" id="A0DDJ6"/>
<dbReference type="HOGENOM" id="CLU_1477820_0_0_1"/>
<organism evidence="1 2">
    <name type="scientific">Paramecium tetraurelia</name>
    <dbReference type="NCBI Taxonomy" id="5888"/>
    <lineage>
        <taxon>Eukaryota</taxon>
        <taxon>Sar</taxon>
        <taxon>Alveolata</taxon>
        <taxon>Ciliophora</taxon>
        <taxon>Intramacronucleata</taxon>
        <taxon>Oligohymenophorea</taxon>
        <taxon>Peniculida</taxon>
        <taxon>Parameciidae</taxon>
        <taxon>Paramecium</taxon>
    </lineage>
</organism>
<accession>A0DDJ6</accession>
<gene>
    <name evidence="1" type="ORF">GSPATT00015973001</name>
</gene>
<dbReference type="OMA" id="DENSXKM"/>
<reference evidence="1 2" key="1">
    <citation type="journal article" date="2006" name="Nature">
        <title>Global trends of whole-genome duplications revealed by the ciliate Paramecium tetraurelia.</title>
        <authorList>
            <consortium name="Genoscope"/>
            <person name="Aury J.-M."/>
            <person name="Jaillon O."/>
            <person name="Duret L."/>
            <person name="Noel B."/>
            <person name="Jubin C."/>
            <person name="Porcel B.M."/>
            <person name="Segurens B."/>
            <person name="Daubin V."/>
            <person name="Anthouard V."/>
            <person name="Aiach N."/>
            <person name="Arnaiz O."/>
            <person name="Billaut A."/>
            <person name="Beisson J."/>
            <person name="Blanc I."/>
            <person name="Bouhouche K."/>
            <person name="Camara F."/>
            <person name="Duharcourt S."/>
            <person name="Guigo R."/>
            <person name="Gogendeau D."/>
            <person name="Katinka M."/>
            <person name="Keller A.-M."/>
            <person name="Kissmehl R."/>
            <person name="Klotz C."/>
            <person name="Koll F."/>
            <person name="Le Moue A."/>
            <person name="Lepere C."/>
            <person name="Malinsky S."/>
            <person name="Nowacki M."/>
            <person name="Nowak J.K."/>
            <person name="Plattner H."/>
            <person name="Poulain J."/>
            <person name="Ruiz F."/>
            <person name="Serrano V."/>
            <person name="Zagulski M."/>
            <person name="Dessen P."/>
            <person name="Betermier M."/>
            <person name="Weissenbach J."/>
            <person name="Scarpelli C."/>
            <person name="Schachter V."/>
            <person name="Sperling L."/>
            <person name="Meyer E."/>
            <person name="Cohen J."/>
            <person name="Wincker P."/>
        </authorList>
    </citation>
    <scope>NUCLEOTIDE SEQUENCE [LARGE SCALE GENOMIC DNA]</scope>
    <source>
        <strain evidence="1 2">Stock d4-2</strain>
    </source>
</reference>
<evidence type="ECO:0000313" key="2">
    <source>
        <dbReference type="Proteomes" id="UP000000600"/>
    </source>
</evidence>
<sequence length="183" mass="20723">MQNIISDQFLSGGGTYDEQSDFMKVGEWIQLSDEFQNSLQVLYNGQYKNGNKIGKWDISVSGKQIGGGIYEEKGDGMKIGEWVELSEGFSSLSQVVYQGEYKNSKKIGRWKILYSKMFDNQFKEIGGGSFDDDIKIGNWIELIDGFGLNGFVTCKGDYKKGKKVGNWMALDYFKNENLGDKLY</sequence>
<dbReference type="PANTHER" id="PTHR33706">
    <property type="entry name" value="MORN VARIANT REPEAT PROTEIN"/>
    <property type="match status" value="1"/>
</dbReference>
<evidence type="ECO:0008006" key="3">
    <source>
        <dbReference type="Google" id="ProtNLM"/>
    </source>
</evidence>
<dbReference type="Proteomes" id="UP000000600">
    <property type="component" value="Unassembled WGS sequence"/>
</dbReference>
<dbReference type="EMBL" id="CT868385">
    <property type="protein sequence ID" value="CAK81113.1"/>
    <property type="molecule type" value="Genomic_DNA"/>
</dbReference>
<dbReference type="RefSeq" id="XP_001448510.1">
    <property type="nucleotide sequence ID" value="XM_001448473.1"/>
</dbReference>
<dbReference type="KEGG" id="ptm:GSPATT00015973001"/>
<keyword evidence="2" id="KW-1185">Reference proteome</keyword>
<dbReference type="AlphaFoldDB" id="A0DDJ6"/>
<protein>
    <recommendedName>
        <fullName evidence="3">Jacalin-type lectin domain-containing protein</fullName>
    </recommendedName>
</protein>
<name>A0DDJ6_PARTE</name>
<dbReference type="PANTHER" id="PTHR33706:SF1">
    <property type="entry name" value="TPR REPEAT PROTEIN"/>
    <property type="match status" value="1"/>
</dbReference>
<proteinExistence type="predicted"/>